<dbReference type="PRINTS" id="PR00081">
    <property type="entry name" value="GDHRDH"/>
</dbReference>
<dbReference type="Pfam" id="PF00106">
    <property type="entry name" value="adh_short"/>
    <property type="match status" value="1"/>
</dbReference>
<keyword evidence="2" id="KW-0560">Oxidoreductase</keyword>
<evidence type="ECO:0008006" key="6">
    <source>
        <dbReference type="Google" id="ProtNLM"/>
    </source>
</evidence>
<accession>A0AAV2QMA6</accession>
<keyword evidence="3" id="KW-0472">Membrane</keyword>
<dbReference type="EMBL" id="CAXKWB010007429">
    <property type="protein sequence ID" value="CAL4087107.1"/>
    <property type="molecule type" value="Genomic_DNA"/>
</dbReference>
<reference evidence="4 5" key="1">
    <citation type="submission" date="2024-05" db="EMBL/GenBank/DDBJ databases">
        <authorList>
            <person name="Wallberg A."/>
        </authorList>
    </citation>
    <scope>NUCLEOTIDE SEQUENCE [LARGE SCALE GENOMIC DNA]</scope>
</reference>
<keyword evidence="3" id="KW-1133">Transmembrane helix</keyword>
<dbReference type="InterPro" id="IPR002347">
    <property type="entry name" value="SDR_fam"/>
</dbReference>
<evidence type="ECO:0000313" key="5">
    <source>
        <dbReference type="Proteomes" id="UP001497623"/>
    </source>
</evidence>
<dbReference type="SUPFAM" id="SSF51735">
    <property type="entry name" value="NAD(P)-binding Rossmann-fold domains"/>
    <property type="match status" value="1"/>
</dbReference>
<sequence length="113" mass="11981">MSSVLLCSRREIMNRWTGRVALVTGASVGIGAAICRTLVAQGMKVVGAARNVHKVQALAAELKDHHPGSLMAVKCDVSKDTDIMDLFADIKQLHGGVDACINNAGMSHTKNLL</sequence>
<evidence type="ECO:0000256" key="2">
    <source>
        <dbReference type="ARBA" id="ARBA00023002"/>
    </source>
</evidence>
<comment type="similarity">
    <text evidence="1">Belongs to the short-chain dehydrogenases/reductases (SDR) family.</text>
</comment>
<evidence type="ECO:0000256" key="1">
    <source>
        <dbReference type="ARBA" id="ARBA00006484"/>
    </source>
</evidence>
<keyword evidence="5" id="KW-1185">Reference proteome</keyword>
<dbReference type="Gene3D" id="3.40.50.720">
    <property type="entry name" value="NAD(P)-binding Rossmann-like Domain"/>
    <property type="match status" value="1"/>
</dbReference>
<dbReference type="GO" id="GO:0016491">
    <property type="term" value="F:oxidoreductase activity"/>
    <property type="evidence" value="ECO:0007669"/>
    <property type="project" value="UniProtKB-KW"/>
</dbReference>
<comment type="caution">
    <text evidence="4">The sequence shown here is derived from an EMBL/GenBank/DDBJ whole genome shotgun (WGS) entry which is preliminary data.</text>
</comment>
<organism evidence="4 5">
    <name type="scientific">Meganyctiphanes norvegica</name>
    <name type="common">Northern krill</name>
    <name type="synonym">Thysanopoda norvegica</name>
    <dbReference type="NCBI Taxonomy" id="48144"/>
    <lineage>
        <taxon>Eukaryota</taxon>
        <taxon>Metazoa</taxon>
        <taxon>Ecdysozoa</taxon>
        <taxon>Arthropoda</taxon>
        <taxon>Crustacea</taxon>
        <taxon>Multicrustacea</taxon>
        <taxon>Malacostraca</taxon>
        <taxon>Eumalacostraca</taxon>
        <taxon>Eucarida</taxon>
        <taxon>Euphausiacea</taxon>
        <taxon>Euphausiidae</taxon>
        <taxon>Meganyctiphanes</taxon>
    </lineage>
</organism>
<evidence type="ECO:0000313" key="4">
    <source>
        <dbReference type="EMBL" id="CAL4087107.1"/>
    </source>
</evidence>
<feature type="non-terminal residue" evidence="4">
    <location>
        <position position="113"/>
    </location>
</feature>
<keyword evidence="3" id="KW-0812">Transmembrane</keyword>
<dbReference type="PANTHER" id="PTHR43115:SF4">
    <property type="entry name" value="DEHYDROGENASE_REDUCTASE SDR FAMILY MEMBER 11"/>
    <property type="match status" value="1"/>
</dbReference>
<evidence type="ECO:0000256" key="3">
    <source>
        <dbReference type="SAM" id="Phobius"/>
    </source>
</evidence>
<dbReference type="Proteomes" id="UP001497623">
    <property type="component" value="Unassembled WGS sequence"/>
</dbReference>
<dbReference type="AlphaFoldDB" id="A0AAV2QMA6"/>
<dbReference type="PANTHER" id="PTHR43115">
    <property type="entry name" value="DEHYDROGENASE/REDUCTASE SDR FAMILY MEMBER 11"/>
    <property type="match status" value="1"/>
</dbReference>
<proteinExistence type="inferred from homology"/>
<gene>
    <name evidence="4" type="ORF">MNOR_LOCUS13153</name>
</gene>
<feature type="transmembrane region" description="Helical" evidence="3">
    <location>
        <begin position="20"/>
        <end position="39"/>
    </location>
</feature>
<dbReference type="InterPro" id="IPR036291">
    <property type="entry name" value="NAD(P)-bd_dom_sf"/>
</dbReference>
<name>A0AAV2QMA6_MEGNR</name>
<protein>
    <recommendedName>
        <fullName evidence="6">Dehydrogenase/reductase SDR family member 11</fullName>
    </recommendedName>
</protein>